<sequence length="113" mass="12890">MAEAEYEVSYKNRLLMGGARTSLSPEEIVQMVAEDYMLEEVSEDDAGRAAPFNPKPEVDEVLGKNIGFRSMDSWVYRFWSENGDVKVIDLPGEFFLVRFDNEGDYKHALFEGP</sequence>
<proteinExistence type="predicted"/>
<gene>
    <name evidence="2" type="ORF">Ahy_A03g015034</name>
</gene>
<organism evidence="2 3">
    <name type="scientific">Arachis hypogaea</name>
    <name type="common">Peanut</name>
    <dbReference type="NCBI Taxonomy" id="3818"/>
    <lineage>
        <taxon>Eukaryota</taxon>
        <taxon>Viridiplantae</taxon>
        <taxon>Streptophyta</taxon>
        <taxon>Embryophyta</taxon>
        <taxon>Tracheophyta</taxon>
        <taxon>Spermatophyta</taxon>
        <taxon>Magnoliopsida</taxon>
        <taxon>eudicotyledons</taxon>
        <taxon>Gunneridae</taxon>
        <taxon>Pentapetalae</taxon>
        <taxon>rosids</taxon>
        <taxon>fabids</taxon>
        <taxon>Fabales</taxon>
        <taxon>Fabaceae</taxon>
        <taxon>Papilionoideae</taxon>
        <taxon>50 kb inversion clade</taxon>
        <taxon>dalbergioids sensu lato</taxon>
        <taxon>Dalbergieae</taxon>
        <taxon>Pterocarpus clade</taxon>
        <taxon>Arachis</taxon>
    </lineage>
</organism>
<evidence type="ECO:0000259" key="1">
    <source>
        <dbReference type="Pfam" id="PF14111"/>
    </source>
</evidence>
<dbReference type="Pfam" id="PF14111">
    <property type="entry name" value="DUF4283"/>
    <property type="match status" value="1"/>
</dbReference>
<dbReference type="EMBL" id="SDMP01000003">
    <property type="protein sequence ID" value="RYR68535.1"/>
    <property type="molecule type" value="Genomic_DNA"/>
</dbReference>
<dbReference type="InterPro" id="IPR025558">
    <property type="entry name" value="DUF4283"/>
</dbReference>
<keyword evidence="3" id="KW-1185">Reference proteome</keyword>
<protein>
    <recommendedName>
        <fullName evidence="1">DUF4283 domain-containing protein</fullName>
    </recommendedName>
</protein>
<feature type="domain" description="DUF4283" evidence="1">
    <location>
        <begin position="60"/>
        <end position="113"/>
    </location>
</feature>
<dbReference type="Proteomes" id="UP000289738">
    <property type="component" value="Chromosome A03"/>
</dbReference>
<dbReference type="AlphaFoldDB" id="A0A445DZ84"/>
<comment type="caution">
    <text evidence="2">The sequence shown here is derived from an EMBL/GenBank/DDBJ whole genome shotgun (WGS) entry which is preliminary data.</text>
</comment>
<name>A0A445DZ84_ARAHY</name>
<evidence type="ECO:0000313" key="2">
    <source>
        <dbReference type="EMBL" id="RYR68535.1"/>
    </source>
</evidence>
<evidence type="ECO:0000313" key="3">
    <source>
        <dbReference type="Proteomes" id="UP000289738"/>
    </source>
</evidence>
<reference evidence="2 3" key="1">
    <citation type="submission" date="2019-01" db="EMBL/GenBank/DDBJ databases">
        <title>Sequencing of cultivated peanut Arachis hypogaea provides insights into genome evolution and oil improvement.</title>
        <authorList>
            <person name="Chen X."/>
        </authorList>
    </citation>
    <scope>NUCLEOTIDE SEQUENCE [LARGE SCALE GENOMIC DNA]</scope>
    <source>
        <strain evidence="3">cv. Fuhuasheng</strain>
        <tissue evidence="2">Leaves</tissue>
    </source>
</reference>
<accession>A0A445DZ84</accession>